<evidence type="ECO:0000256" key="1">
    <source>
        <dbReference type="SAM" id="SignalP"/>
    </source>
</evidence>
<organism evidence="2 3">
    <name type="scientific">Brucella intermedia 229E</name>
    <dbReference type="NCBI Taxonomy" id="1337887"/>
    <lineage>
        <taxon>Bacteria</taxon>
        <taxon>Pseudomonadati</taxon>
        <taxon>Pseudomonadota</taxon>
        <taxon>Alphaproteobacteria</taxon>
        <taxon>Hyphomicrobiales</taxon>
        <taxon>Brucellaceae</taxon>
        <taxon>Brucella/Ochrobactrum group</taxon>
        <taxon>Brucella</taxon>
    </lineage>
</organism>
<gene>
    <name evidence="2" type="ORF">Q644_19900</name>
</gene>
<comment type="caution">
    <text evidence="2">The sequence shown here is derived from an EMBL/GenBank/DDBJ whole genome shotgun (WGS) entry which is preliminary data.</text>
</comment>
<proteinExistence type="predicted"/>
<dbReference type="InterPro" id="IPR007332">
    <property type="entry name" value="DUF411"/>
</dbReference>
<dbReference type="InterPro" id="IPR036249">
    <property type="entry name" value="Thioredoxin-like_sf"/>
</dbReference>
<dbReference type="SUPFAM" id="SSF52833">
    <property type="entry name" value="Thioredoxin-like"/>
    <property type="match status" value="1"/>
</dbReference>
<sequence length="161" mass="17072">MTLRLAQYFVVGGLLSFTGFTNFAHAEPVSAAPQMTMYKDPYCGCCDGWAEHMKAAGFNVTVKVEDAMDSVKAKHGVAANLASCHTAVVDGYVIEGHVPAGAVKRLLAERPQATGLTAPGMPMGSPGMDMPGSKAETYDVLLFKGPMTKPFARYEGTQPPL</sequence>
<evidence type="ECO:0000313" key="3">
    <source>
        <dbReference type="Proteomes" id="UP000016842"/>
    </source>
</evidence>
<dbReference type="Proteomes" id="UP000016842">
    <property type="component" value="Unassembled WGS sequence"/>
</dbReference>
<accession>U4V9T1</accession>
<feature type="chain" id="PRO_5004656881" evidence="1">
    <location>
        <begin position="27"/>
        <end position="161"/>
    </location>
</feature>
<keyword evidence="1" id="KW-0732">Signal</keyword>
<dbReference type="EMBL" id="ASXJ01000132">
    <property type="protein sequence ID" value="ERM01778.1"/>
    <property type="molecule type" value="Genomic_DNA"/>
</dbReference>
<dbReference type="AlphaFoldDB" id="U4V9T1"/>
<dbReference type="PATRIC" id="fig|1337887.3.peg.2589"/>
<protein>
    <submittedName>
        <fullName evidence="2">Metal-binding protein</fullName>
    </submittedName>
</protein>
<dbReference type="Pfam" id="PF04214">
    <property type="entry name" value="DUF411"/>
    <property type="match status" value="1"/>
</dbReference>
<name>U4V9T1_9HYPH</name>
<feature type="signal peptide" evidence="1">
    <location>
        <begin position="1"/>
        <end position="26"/>
    </location>
</feature>
<reference evidence="2 3" key="1">
    <citation type="journal article" date="2014" name="FEMS Microbiol. Lett.">
        <title>Genome sequencing analysis reveals virulence-related gene content of Ochrobactrum intermedium strain 229E, a urease-positive strain isolated from the human gastric niche.</title>
        <authorList>
            <person name="Kulkarni G.J."/>
            <person name="Shetty S."/>
            <person name="Dharne M.S."/>
            <person name="Shouche Y.S."/>
        </authorList>
    </citation>
    <scope>NUCLEOTIDE SEQUENCE [LARGE SCALE GENOMIC DNA]</scope>
    <source>
        <strain evidence="2 3">229E</strain>
    </source>
</reference>
<evidence type="ECO:0000313" key="2">
    <source>
        <dbReference type="EMBL" id="ERM01778.1"/>
    </source>
</evidence>